<dbReference type="SUPFAM" id="SSF82615">
    <property type="entry name" value="Polo-box domain"/>
    <property type="match status" value="2"/>
</dbReference>
<evidence type="ECO:0000259" key="13">
    <source>
        <dbReference type="PROSITE" id="PS50011"/>
    </source>
</evidence>
<keyword evidence="4 12" id="KW-0808">Transferase</keyword>
<reference evidence="15" key="1">
    <citation type="submission" date="2021-11" db="EMBL/GenBank/DDBJ databases">
        <authorList>
            <person name="Schell T."/>
        </authorList>
    </citation>
    <scope>NUCLEOTIDE SEQUENCE</scope>
    <source>
        <strain evidence="15">M5</strain>
    </source>
</reference>
<dbReference type="InterPro" id="IPR017441">
    <property type="entry name" value="Protein_kinase_ATP_BS"/>
</dbReference>
<evidence type="ECO:0000259" key="14">
    <source>
        <dbReference type="PROSITE" id="PS50078"/>
    </source>
</evidence>
<dbReference type="PROSITE" id="PS00108">
    <property type="entry name" value="PROTEIN_KINASE_ST"/>
    <property type="match status" value="1"/>
</dbReference>
<dbReference type="EMBL" id="CAKKLH010000157">
    <property type="protein sequence ID" value="CAH0104808.1"/>
    <property type="molecule type" value="Genomic_DNA"/>
</dbReference>
<dbReference type="Proteomes" id="UP000789390">
    <property type="component" value="Unassembled WGS sequence"/>
</dbReference>
<dbReference type="Pfam" id="PF00069">
    <property type="entry name" value="Pkinase"/>
    <property type="match status" value="1"/>
</dbReference>
<dbReference type="InterPro" id="IPR000719">
    <property type="entry name" value="Prot_kinase_dom"/>
</dbReference>
<proteinExistence type="inferred from homology"/>
<dbReference type="GO" id="GO:0000922">
    <property type="term" value="C:spindle pole"/>
    <property type="evidence" value="ECO:0007669"/>
    <property type="project" value="TreeGrafter"/>
</dbReference>
<feature type="domain" description="POLO box" evidence="14">
    <location>
        <begin position="519"/>
        <end position="603"/>
    </location>
</feature>
<evidence type="ECO:0000256" key="9">
    <source>
        <dbReference type="ARBA" id="ARBA00047802"/>
    </source>
</evidence>
<organism evidence="15 16">
    <name type="scientific">Daphnia galeata</name>
    <dbReference type="NCBI Taxonomy" id="27404"/>
    <lineage>
        <taxon>Eukaryota</taxon>
        <taxon>Metazoa</taxon>
        <taxon>Ecdysozoa</taxon>
        <taxon>Arthropoda</taxon>
        <taxon>Crustacea</taxon>
        <taxon>Branchiopoda</taxon>
        <taxon>Diplostraca</taxon>
        <taxon>Cladocera</taxon>
        <taxon>Anomopoda</taxon>
        <taxon>Daphniidae</taxon>
        <taxon>Daphnia</taxon>
    </lineage>
</organism>
<evidence type="ECO:0000313" key="16">
    <source>
        <dbReference type="Proteomes" id="UP000789390"/>
    </source>
</evidence>
<comment type="catalytic activity">
    <reaction evidence="10">
        <text>L-seryl-[protein] + ATP = O-phospho-L-seryl-[protein] + ADP + H(+)</text>
        <dbReference type="Rhea" id="RHEA:17989"/>
        <dbReference type="Rhea" id="RHEA-COMP:9863"/>
        <dbReference type="Rhea" id="RHEA-COMP:11604"/>
        <dbReference type="ChEBI" id="CHEBI:15378"/>
        <dbReference type="ChEBI" id="CHEBI:29999"/>
        <dbReference type="ChEBI" id="CHEBI:30616"/>
        <dbReference type="ChEBI" id="CHEBI:83421"/>
        <dbReference type="ChEBI" id="CHEBI:456216"/>
        <dbReference type="EC" id="2.7.11.21"/>
    </reaction>
</comment>
<comment type="catalytic activity">
    <reaction evidence="9 12">
        <text>L-threonyl-[protein] + ATP = O-phospho-L-threonyl-[protein] + ADP + H(+)</text>
        <dbReference type="Rhea" id="RHEA:46608"/>
        <dbReference type="Rhea" id="RHEA-COMP:11060"/>
        <dbReference type="Rhea" id="RHEA-COMP:11605"/>
        <dbReference type="ChEBI" id="CHEBI:15378"/>
        <dbReference type="ChEBI" id="CHEBI:30013"/>
        <dbReference type="ChEBI" id="CHEBI:30616"/>
        <dbReference type="ChEBI" id="CHEBI:61977"/>
        <dbReference type="ChEBI" id="CHEBI:456216"/>
        <dbReference type="EC" id="2.7.11.21"/>
    </reaction>
</comment>
<evidence type="ECO:0000256" key="1">
    <source>
        <dbReference type="ARBA" id="ARBA00004496"/>
    </source>
</evidence>
<comment type="similarity">
    <text evidence="12">Belongs to the protein kinase superfamily. Ser/Thr protein kinase family. CDC5/Polo subfamily.</text>
</comment>
<sequence>MVVIFISFKMTTFKIKQEPRPEIMPEIIPDILCDAATKKRYQRGRFLGKGDFSKCYELTDLDDGKMFAVKIVSKQLLVKPQLNKMAREIYVHSSLKHEHVVGYHSFFNDDNFVYLVLELFEKRSLKELYDRRKAVTEPEARYFMHQLLLGVKYLHENKMIHRDLKLENLFLNDNMELKIGGFGFATKLNFTGERKKRLCGTPNYMAPEVINMEGHSFEVDIWSMGCILYTLLVGSHPFETQSLKETYSKIKRNEYHIPSQIGPLARALITRMLQGDPACRPAVDIVLKDEFMTCGYTPTRLPLSCLTMAPRFDAKLNSSIIAVSRQGSVLGEVNRVHLPGTAEHPQGKGLAPTNKLNHGEDAGAAWIASFAVYMAGPAPKKLLLDLQQQLSRLFKAKPSEKFPLMMDEAEDPGSVPMVWISKWIDYSEDYGFGYQLSDDTIGVLFNDLTTLLLLVNAKTIQYVERNGNELYYTMDQYPDTLKKKVKLLARFRAYMQEHLIKTGASVVPRDGDEHLRLPILRQWSNTDTSRAVVMHLTSGTLQINYFKDHVKLILCPRMGAVTVIDEKKNFRTYKFSLLAEHGCNIDLLERLQYAHKKLLFFLSSLDPSEK</sequence>
<feature type="domain" description="Protein kinase" evidence="13">
    <location>
        <begin position="41"/>
        <end position="292"/>
    </location>
</feature>
<comment type="subcellular location">
    <subcellularLocation>
        <location evidence="1">Cytoplasm</location>
    </subcellularLocation>
</comment>
<dbReference type="GO" id="GO:0005737">
    <property type="term" value="C:cytoplasm"/>
    <property type="evidence" value="ECO:0007669"/>
    <property type="project" value="UniProtKB-SubCell"/>
</dbReference>
<keyword evidence="7 12" id="KW-0418">Kinase</keyword>
<dbReference type="FunFam" id="3.30.200.20:FF:000284">
    <property type="entry name" value="Serine/threonine-protein kinase PLK"/>
    <property type="match status" value="1"/>
</dbReference>
<evidence type="ECO:0000256" key="7">
    <source>
        <dbReference type="ARBA" id="ARBA00022777"/>
    </source>
</evidence>
<evidence type="ECO:0000256" key="6">
    <source>
        <dbReference type="ARBA" id="ARBA00022741"/>
    </source>
</evidence>
<evidence type="ECO:0000256" key="11">
    <source>
        <dbReference type="PROSITE-ProRule" id="PRU10141"/>
    </source>
</evidence>
<keyword evidence="2" id="KW-0963">Cytoplasm</keyword>
<dbReference type="InterPro" id="IPR033695">
    <property type="entry name" value="POLO_box_2"/>
</dbReference>
<evidence type="ECO:0000256" key="4">
    <source>
        <dbReference type="ARBA" id="ARBA00022679"/>
    </source>
</evidence>
<keyword evidence="6 11" id="KW-0547">Nucleotide-binding</keyword>
<comment type="caution">
    <text evidence="15">The sequence shown here is derived from an EMBL/GenBank/DDBJ whole genome shotgun (WGS) entry which is preliminary data.</text>
</comment>
<dbReference type="PROSITE" id="PS00107">
    <property type="entry name" value="PROTEIN_KINASE_ATP"/>
    <property type="match status" value="1"/>
</dbReference>
<dbReference type="GO" id="GO:0005634">
    <property type="term" value="C:nucleus"/>
    <property type="evidence" value="ECO:0007669"/>
    <property type="project" value="TreeGrafter"/>
</dbReference>
<dbReference type="AlphaFoldDB" id="A0A8J2RQV1"/>
<evidence type="ECO:0000256" key="10">
    <source>
        <dbReference type="ARBA" id="ARBA00048347"/>
    </source>
</evidence>
<dbReference type="GO" id="GO:0000776">
    <property type="term" value="C:kinetochore"/>
    <property type="evidence" value="ECO:0007669"/>
    <property type="project" value="TreeGrafter"/>
</dbReference>
<dbReference type="GO" id="GO:0004674">
    <property type="term" value="F:protein serine/threonine kinase activity"/>
    <property type="evidence" value="ECO:0007669"/>
    <property type="project" value="UniProtKB-KW"/>
</dbReference>
<dbReference type="Gene3D" id="3.30.1120.30">
    <property type="entry name" value="POLO box domain"/>
    <property type="match status" value="2"/>
</dbReference>
<name>A0A8J2RQV1_9CRUS</name>
<dbReference type="PROSITE" id="PS50078">
    <property type="entry name" value="POLO_BOX"/>
    <property type="match status" value="2"/>
</dbReference>
<evidence type="ECO:0000256" key="5">
    <source>
        <dbReference type="ARBA" id="ARBA00022737"/>
    </source>
</evidence>
<keyword evidence="5" id="KW-0677">Repeat</keyword>
<keyword evidence="8 11" id="KW-0067">ATP-binding</keyword>
<dbReference type="FunFam" id="3.30.1120.30:FF:000001">
    <property type="entry name" value="Serine/threonine-protein kinase PLK"/>
    <property type="match status" value="1"/>
</dbReference>
<dbReference type="InterPro" id="IPR011009">
    <property type="entry name" value="Kinase-like_dom_sf"/>
</dbReference>
<dbReference type="SMART" id="SM00220">
    <property type="entry name" value="S_TKc"/>
    <property type="match status" value="1"/>
</dbReference>
<evidence type="ECO:0000256" key="12">
    <source>
        <dbReference type="RuleBase" id="RU361162"/>
    </source>
</evidence>
<evidence type="ECO:0000256" key="3">
    <source>
        <dbReference type="ARBA" id="ARBA00022527"/>
    </source>
</evidence>
<dbReference type="CDD" id="cd13117">
    <property type="entry name" value="POLO_box_2"/>
    <property type="match status" value="1"/>
</dbReference>
<feature type="domain" description="POLO box" evidence="14">
    <location>
        <begin position="419"/>
        <end position="497"/>
    </location>
</feature>
<dbReference type="CDD" id="cd13118">
    <property type="entry name" value="POLO_box_1"/>
    <property type="match status" value="1"/>
</dbReference>
<keyword evidence="3 12" id="KW-0723">Serine/threonine-protein kinase</keyword>
<dbReference type="OrthoDB" id="408964at2759"/>
<dbReference type="CDD" id="cd14099">
    <property type="entry name" value="STKc_PLK"/>
    <property type="match status" value="1"/>
</dbReference>
<evidence type="ECO:0000256" key="8">
    <source>
        <dbReference type="ARBA" id="ARBA00022840"/>
    </source>
</evidence>
<evidence type="ECO:0000256" key="2">
    <source>
        <dbReference type="ARBA" id="ARBA00022490"/>
    </source>
</evidence>
<dbReference type="EC" id="2.7.11.21" evidence="12"/>
<feature type="binding site" evidence="11">
    <location>
        <position position="70"/>
    </location>
    <ligand>
        <name>ATP</name>
        <dbReference type="ChEBI" id="CHEBI:30616"/>
    </ligand>
</feature>
<dbReference type="InterPro" id="IPR008271">
    <property type="entry name" value="Ser/Thr_kinase_AS"/>
</dbReference>
<dbReference type="InterPro" id="IPR033701">
    <property type="entry name" value="POLO_box_1"/>
</dbReference>
<dbReference type="InterPro" id="IPR000959">
    <property type="entry name" value="POLO_box_dom"/>
</dbReference>
<dbReference type="PANTHER" id="PTHR24345:SF93">
    <property type="entry name" value="SERINE_THREONINE-PROTEIN KINASE PLK1"/>
    <property type="match status" value="1"/>
</dbReference>
<evidence type="ECO:0000313" key="15">
    <source>
        <dbReference type="EMBL" id="CAH0104808.1"/>
    </source>
</evidence>
<dbReference type="Pfam" id="PF00659">
    <property type="entry name" value="POLO_box"/>
    <property type="match status" value="2"/>
</dbReference>
<accession>A0A8J2RQV1</accession>
<dbReference type="InterPro" id="IPR036947">
    <property type="entry name" value="POLO_box_dom_sf"/>
</dbReference>
<keyword evidence="16" id="KW-1185">Reference proteome</keyword>
<dbReference type="Gene3D" id="1.10.510.10">
    <property type="entry name" value="Transferase(Phosphotransferase) domain 1"/>
    <property type="match status" value="1"/>
</dbReference>
<dbReference type="Gene3D" id="3.30.200.20">
    <property type="entry name" value="Phosphorylase Kinase, domain 1"/>
    <property type="match status" value="1"/>
</dbReference>
<dbReference type="PROSITE" id="PS50011">
    <property type="entry name" value="PROTEIN_KINASE_DOM"/>
    <property type="match status" value="1"/>
</dbReference>
<protein>
    <recommendedName>
        <fullName evidence="12">Serine/threonine-protein kinase PLK</fullName>
        <ecNumber evidence="12">2.7.11.21</ecNumber>
    </recommendedName>
    <alternativeName>
        <fullName evidence="12">Polo-like kinase</fullName>
    </alternativeName>
</protein>
<dbReference type="GO" id="GO:0005524">
    <property type="term" value="F:ATP binding"/>
    <property type="evidence" value="ECO:0007669"/>
    <property type="project" value="UniProtKB-UniRule"/>
</dbReference>
<dbReference type="GO" id="GO:0007052">
    <property type="term" value="P:mitotic spindle organization"/>
    <property type="evidence" value="ECO:0007669"/>
    <property type="project" value="TreeGrafter"/>
</dbReference>
<dbReference type="PANTHER" id="PTHR24345">
    <property type="entry name" value="SERINE/THREONINE-PROTEIN KINASE PLK"/>
    <property type="match status" value="1"/>
</dbReference>
<dbReference type="GO" id="GO:0005813">
    <property type="term" value="C:centrosome"/>
    <property type="evidence" value="ECO:0007669"/>
    <property type="project" value="TreeGrafter"/>
</dbReference>
<dbReference type="FunFam" id="1.10.510.10:FF:000571">
    <property type="entry name" value="Maternal embryonic leucine zipper kinase"/>
    <property type="match status" value="1"/>
</dbReference>
<gene>
    <name evidence="15" type="ORF">DGAL_LOCUS7737</name>
</gene>
<dbReference type="SUPFAM" id="SSF56112">
    <property type="entry name" value="Protein kinase-like (PK-like)"/>
    <property type="match status" value="1"/>
</dbReference>